<dbReference type="InterPro" id="IPR010520">
    <property type="entry name" value="FrsA-like"/>
</dbReference>
<dbReference type="EMBL" id="MIKG01000016">
    <property type="protein sequence ID" value="RAO71558.1"/>
    <property type="molecule type" value="Genomic_DNA"/>
</dbReference>
<organism evidence="2 3">
    <name type="scientific">Talaromyces amestolkiae</name>
    <dbReference type="NCBI Taxonomy" id="1196081"/>
    <lineage>
        <taxon>Eukaryota</taxon>
        <taxon>Fungi</taxon>
        <taxon>Dikarya</taxon>
        <taxon>Ascomycota</taxon>
        <taxon>Pezizomycotina</taxon>
        <taxon>Eurotiomycetes</taxon>
        <taxon>Eurotiomycetidae</taxon>
        <taxon>Eurotiales</taxon>
        <taxon>Trichocomaceae</taxon>
        <taxon>Talaromyces</taxon>
        <taxon>Talaromyces sect. Talaromyces</taxon>
    </lineage>
</organism>
<dbReference type="PANTHER" id="PTHR22946">
    <property type="entry name" value="DIENELACTONE HYDROLASE DOMAIN-CONTAINING PROTEIN-RELATED"/>
    <property type="match status" value="1"/>
</dbReference>
<keyword evidence="1" id="KW-0378">Hydrolase</keyword>
<keyword evidence="3" id="KW-1185">Reference proteome</keyword>
<dbReference type="Proteomes" id="UP000249363">
    <property type="component" value="Unassembled WGS sequence"/>
</dbReference>
<evidence type="ECO:0000313" key="2">
    <source>
        <dbReference type="EMBL" id="RAO71558.1"/>
    </source>
</evidence>
<dbReference type="InterPro" id="IPR050261">
    <property type="entry name" value="FrsA_esterase"/>
</dbReference>
<evidence type="ECO:0000313" key="3">
    <source>
        <dbReference type="Proteomes" id="UP000249363"/>
    </source>
</evidence>
<protein>
    <recommendedName>
        <fullName evidence="4">Peptidase S9 prolyl oligopeptidase catalytic domain-containing protein</fullName>
    </recommendedName>
</protein>
<dbReference type="InterPro" id="IPR029058">
    <property type="entry name" value="AB_hydrolase_fold"/>
</dbReference>
<dbReference type="FunFam" id="3.40.50.1820:FF:000145">
    <property type="entry name" value="Pigment biosynthesis protein"/>
    <property type="match status" value="1"/>
</dbReference>
<dbReference type="RefSeq" id="XP_040736073.1">
    <property type="nucleotide sequence ID" value="XM_040880280.1"/>
</dbReference>
<accession>A0A364L6W3</accession>
<dbReference type="OrthoDB" id="5409895at2759"/>
<dbReference type="PANTHER" id="PTHR22946:SF12">
    <property type="entry name" value="CONIDIAL PIGMENT BIOSYNTHESIS PROTEIN AYG1 (AFU_ORTHOLOGUE AFUA_2G17550)"/>
    <property type="match status" value="1"/>
</dbReference>
<proteinExistence type="predicted"/>
<dbReference type="Gene3D" id="3.40.50.1820">
    <property type="entry name" value="alpha/beta hydrolase"/>
    <property type="match status" value="1"/>
</dbReference>
<sequence length="413" mass="46542">MTNWILGDKFYTVYPHKNSIKGLWESKWKAACIKAVYPFHDGAYEDFEPIFEKLIAENINDAYTDEYTNSFLPTAEALESKALEAAKNGIRDKAAEYYRRAAVVYRISRFPYVSPITEGKTVTSPLKRAAFDRQKEVYLKAASTWSPPIDEVVITHKYRAGNDGETIPLLVRVPQLADITNQVPVVLLMTGLDGYRCDNSQRTHELVGRGWAVVICEIPGTADCPADPTDPESVDRLWNSVLDYMASRPEFNLQKIVAWGLSAGGYYAVRAASTHRNQFLGCVAHGPGTHHFLHEDWLERIDDHEYPFILSKAMAEKFGFQSVEDLKKDGQKKFSLLDNGIMQKPSCRLLLLNGVDDGVVPIEDSLLLFNHGSPKEGRFVEKLAHMGYPDTLVTAYEWFENLLTKGENPGLKN</sequence>
<evidence type="ECO:0008006" key="4">
    <source>
        <dbReference type="Google" id="ProtNLM"/>
    </source>
</evidence>
<dbReference type="GeneID" id="63796785"/>
<dbReference type="GO" id="GO:0016787">
    <property type="term" value="F:hydrolase activity"/>
    <property type="evidence" value="ECO:0007669"/>
    <property type="project" value="UniProtKB-KW"/>
</dbReference>
<dbReference type="Pfam" id="PF06500">
    <property type="entry name" value="FrsA-like"/>
    <property type="match status" value="1"/>
</dbReference>
<dbReference type="AlphaFoldDB" id="A0A364L6W3"/>
<evidence type="ECO:0000256" key="1">
    <source>
        <dbReference type="ARBA" id="ARBA00022801"/>
    </source>
</evidence>
<dbReference type="STRING" id="1196081.A0A364L6W3"/>
<gene>
    <name evidence="2" type="ORF">BHQ10_007570</name>
</gene>
<comment type="caution">
    <text evidence="2">The sequence shown here is derived from an EMBL/GenBank/DDBJ whole genome shotgun (WGS) entry which is preliminary data.</text>
</comment>
<reference evidence="2 3" key="1">
    <citation type="journal article" date="2017" name="Biotechnol. Biofuels">
        <title>Differential beta-glucosidase expression as a function of carbon source availability in Talaromyces amestolkiae: a genomic and proteomic approach.</title>
        <authorList>
            <person name="de Eugenio L.I."/>
            <person name="Mendez-Liter J.A."/>
            <person name="Nieto-Dominguez M."/>
            <person name="Alonso L."/>
            <person name="Gil-Munoz J."/>
            <person name="Barriuso J."/>
            <person name="Prieto A."/>
            <person name="Martinez M.J."/>
        </authorList>
    </citation>
    <scope>NUCLEOTIDE SEQUENCE [LARGE SCALE GENOMIC DNA]</scope>
    <source>
        <strain evidence="2 3">CIB</strain>
    </source>
</reference>
<name>A0A364L6W3_TALAM</name>
<dbReference type="SUPFAM" id="SSF53474">
    <property type="entry name" value="alpha/beta-Hydrolases"/>
    <property type="match status" value="1"/>
</dbReference>